<dbReference type="AlphaFoldDB" id="A0A437MJ68"/>
<dbReference type="EMBL" id="SACL01000002">
    <property type="protein sequence ID" value="RVT97714.1"/>
    <property type="molecule type" value="Genomic_DNA"/>
</dbReference>
<dbReference type="UniPathway" id="UPA00286"/>
<protein>
    <submittedName>
        <fullName evidence="2">ABC transporter permease</fullName>
    </submittedName>
</protein>
<dbReference type="Proteomes" id="UP000282957">
    <property type="component" value="Unassembled WGS sequence"/>
</dbReference>
<gene>
    <name evidence="2" type="ORF">EOD42_07855</name>
</gene>
<organism evidence="2 3">
    <name type="scientific">Rhodovarius crocodyli</name>
    <dbReference type="NCBI Taxonomy" id="1979269"/>
    <lineage>
        <taxon>Bacteria</taxon>
        <taxon>Pseudomonadati</taxon>
        <taxon>Pseudomonadota</taxon>
        <taxon>Alphaproteobacteria</taxon>
        <taxon>Acetobacterales</taxon>
        <taxon>Roseomonadaceae</taxon>
        <taxon>Rhodovarius</taxon>
    </lineage>
</organism>
<evidence type="ECO:0000313" key="3">
    <source>
        <dbReference type="Proteomes" id="UP000282957"/>
    </source>
</evidence>
<feature type="signal peptide" evidence="1">
    <location>
        <begin position="1"/>
        <end position="20"/>
    </location>
</feature>
<keyword evidence="3" id="KW-1185">Reference proteome</keyword>
<keyword evidence="1" id="KW-0732">Signal</keyword>
<reference evidence="2 3" key="1">
    <citation type="submission" date="2019-01" db="EMBL/GenBank/DDBJ databases">
        <authorList>
            <person name="Chen W.-M."/>
        </authorList>
    </citation>
    <scope>NUCLEOTIDE SEQUENCE [LARGE SCALE GENOMIC DNA]</scope>
    <source>
        <strain evidence="2 3">CCP-6</strain>
    </source>
</reference>
<accession>A0A437MJ68</accession>
<dbReference type="RefSeq" id="WP_127786943.1">
    <property type="nucleotide sequence ID" value="NZ_SACL01000002.1"/>
</dbReference>
<proteinExistence type="predicted"/>
<feature type="chain" id="PRO_5019161631" evidence="1">
    <location>
        <begin position="21"/>
        <end position="218"/>
    </location>
</feature>
<dbReference type="OrthoDB" id="8452874at2"/>
<sequence>MRRALLAAAAALVSALPAQAQRFLYDPEPPAGAAFLRYVNATGAEVSVRAEQGAPRALGTANDARVSPYTIVERVQGRDVAVEFPGGRRTLRLAPGSFTTLLLVERDGRVAAEPVTDQAEFNQLRARLSFYNATGACADGELAIMPAGTAVFRSVAPGAAQSRSVNPVEADLAARCGGAAASLRLGGLEAGGMYSIWLMRPGAAPVAFITRDSTERRR</sequence>
<dbReference type="GO" id="GO:0042121">
    <property type="term" value="P:alginic acid biosynthetic process"/>
    <property type="evidence" value="ECO:0007669"/>
    <property type="project" value="UniProtKB-UniPathway"/>
</dbReference>
<evidence type="ECO:0000313" key="2">
    <source>
        <dbReference type="EMBL" id="RVT97714.1"/>
    </source>
</evidence>
<comment type="caution">
    <text evidence="2">The sequence shown here is derived from an EMBL/GenBank/DDBJ whole genome shotgun (WGS) entry which is preliminary data.</text>
</comment>
<evidence type="ECO:0000256" key="1">
    <source>
        <dbReference type="SAM" id="SignalP"/>
    </source>
</evidence>
<name>A0A437MJ68_9PROT</name>